<evidence type="ECO:0000256" key="11">
    <source>
        <dbReference type="RuleBase" id="RU000682"/>
    </source>
</evidence>
<dbReference type="GO" id="GO:0008270">
    <property type="term" value="F:zinc ion binding"/>
    <property type="evidence" value="ECO:0007669"/>
    <property type="project" value="UniProtKB-KW"/>
</dbReference>
<dbReference type="SMART" id="SM00355">
    <property type="entry name" value="ZnF_C2H2"/>
    <property type="match status" value="10"/>
</dbReference>
<feature type="domain" description="Homeobox" evidence="13">
    <location>
        <begin position="243"/>
        <end position="303"/>
    </location>
</feature>
<feature type="compositionally biased region" description="Low complexity" evidence="12">
    <location>
        <begin position="217"/>
        <end position="234"/>
    </location>
</feature>
<dbReference type="InterPro" id="IPR013087">
    <property type="entry name" value="Znf_C2H2_type"/>
</dbReference>
<feature type="compositionally biased region" description="Basic and acidic residues" evidence="12">
    <location>
        <begin position="80"/>
        <end position="91"/>
    </location>
</feature>
<feature type="region of interest" description="Disordered" evidence="12">
    <location>
        <begin position="1806"/>
        <end position="1968"/>
    </location>
</feature>
<organism evidence="15">
    <name type="scientific">Scylla olivacea</name>
    <name type="common">Orange mud crab</name>
    <name type="synonym">Cancer olivacea</name>
    <dbReference type="NCBI Taxonomy" id="85551"/>
    <lineage>
        <taxon>Eukaryota</taxon>
        <taxon>Metazoa</taxon>
        <taxon>Ecdysozoa</taxon>
        <taxon>Arthropoda</taxon>
        <taxon>Crustacea</taxon>
        <taxon>Multicrustacea</taxon>
        <taxon>Malacostraca</taxon>
        <taxon>Eumalacostraca</taxon>
        <taxon>Eucarida</taxon>
        <taxon>Decapoda</taxon>
        <taxon>Pleocyemata</taxon>
        <taxon>Brachyura</taxon>
        <taxon>Eubrachyura</taxon>
        <taxon>Portunoidea</taxon>
        <taxon>Portunidae</taxon>
        <taxon>Portuninae</taxon>
        <taxon>Scylla</taxon>
    </lineage>
</organism>
<sequence length="1993" mass="221299">MEINEPEDTKLSNSNLDNGLEKLGLAEAHSSSEYDILTAPPEALLDNFLGSVKKDASPHWSEKEALSDAVDNGSSSSKTNTKDSAEAEKQKSFFHLSDNMKKDLSLLTYPSKPQPRKKGVISSRTIPASRITIAEALEKAKDARKSITGLHATSDQPNVKEKGISEFPSNCHSTIVDKSSKESQNAIGPPAGSGAPETPRIRVKKFDLAVTSESVAEGSGSNAAARESASSNEGQTVLLAGKSKSGTSRIQMTRRMWELLKFTFIHEHFPSSVHMARLAKMMGIPWSQVRNWFTDRRVDNKKAGIYPRDRPLTDCPYCNVFLKTEAEQKTHLFSSSHVRRILGGEYCGGVGGGCGGGPSESIKWKKLPKTVNAVSSVSGARILAVGFSAEEGKKEPEKKKMETAVGKPANSRELKKLWTDAMLHPEEKKQAAAEWDSVRVTGEKSSDNHCKPYIQGKRDTTYTLRMADLKEKLAEQKQHENMYDGKVMLNSKVVSIPVNVGDIPSNVSDSVPVTVNSSTTMTNTAVSSRDPDAANTTVVSSVMPGDLHLKKHHQTEDMSALLELEMPRKVAATGKKHNIGGRLESSSEKPITLSAELLCKAYKGTFPNVKTKSKSTSSKSGFLSLSNVNRENKSFKSSVITVQDMEVKQEHVSDDSVNNITLYKGDASDGQNKCEAVVVNASKQSVMINQNVSSSLKNLQQLQKTSLVTHDSSLIKSKSGLAVNKISRISIDKRKDKLRTQPLGSVLRAEKTAALAYEGNIIVGYQCPNCNKVYQTEWLMIKHSVTHFKYHCDICYQTYPTENMMKIHLLDHLTGAYEDEKYYCQFSCKICHSLKCGCFEPTYCKPQDLPRLFFRPQKARRSKKGFITKLNSGPNDHLKISLSSYKKLLLSESLGNSSKEKLEKTAPQKTVVFQDTKKTVVIENDQKASSVADSQKPVIVLREVHKPNTLIEASKVPTVERESKEHIIVKTETTPAVLTKERDPVDSVASVSGEQVKLRPIISTVEKDLILAREKQQNWRRIKRKLAMSYERDATPSPQPPCSNKLEETEDASGTKRGGGRRRTAKQSSNFVYDDTDFYYMCEICDASFTCKAELSEHMFLHRLKSRSRGEKRGISWAAEEKVPKKVKVSEVQDLASMPIATPENHTCELCHTNFSKMADYYKHKIMAHNETPEQPPQKLEVFRCNYCDKIYRRRRELKRHLKRDCVHAPSSLKGELSSASSSNNAIEEAHYTTVKIDFDDRSDAAAKFVSRGAARGPIICKYCLAVTKREAEMKRHIWKFCLKVPADVVKKFMDGASLEELGFKYIREEAPMKGSSTNRLQNTPTDISVSQSAVEGSLDKIQSVKHPESSTESNPEKQTSLEVKSYVLLESPETNPTKYSSQMPPHQKISHVQKSTSPDPNILEKKTLSIQGVFEESDTEKVSEMETSDVQSVSSEGQSLSTVPAEESVKNEPEKLTPVKSSSKVNQPAEKQSPNKSHSEETKIESSGGADEAAQSAASTSPLASPVMQFPVVVPVMTASQKSKRPLVCGYCGIWYFREMAILKHMKERCIKIPEFEKTFLIQNSSLCNVAQKVGGVDLAAENGAVYKMVKMPEHLQNSPILVPKDVTNEDIKELNKNIKAYSESTPTEAKPSVNERVEVPPVPAAPVAPAAPAANMTRSATGKRGSRCRRCHEHFSSQEAVLAHSSVHHGPKKGFYKCKLCHARLVKYKQLREHVWEHTNENPYRCHLCQVRYRSSDSLVDHLLTKHQYTSINDKNLYKWLPGRHGKYRDIKAKVTDCEEKLDDVDTNLDSVAEVMVITDKDICSERDESKDTKGNSDKQKQSEGSENIKEDNESLQKNSTCNKNLFENNCISNESKTTPESSTSSSDHTFDSNAISENVTADKMDTSKEGKRNTKVSSVKISRDNSIVKQTTVQEGSKDEEQTLPANSLTGNKSKSDGEQNRETISKGTDTDKDAESGTIDNYTGEGLLPLVDNLDSVVETIHLTDKHLL</sequence>
<dbReference type="GO" id="GO:0005634">
    <property type="term" value="C:nucleus"/>
    <property type="evidence" value="ECO:0007669"/>
    <property type="project" value="UniProtKB-SubCell"/>
</dbReference>
<feature type="region of interest" description="Disordered" evidence="12">
    <location>
        <begin position="1374"/>
        <end position="1502"/>
    </location>
</feature>
<feature type="compositionally biased region" description="Polar residues" evidence="12">
    <location>
        <begin position="1927"/>
        <end position="1936"/>
    </location>
</feature>
<dbReference type="InterPro" id="IPR009057">
    <property type="entry name" value="Homeodomain-like_sf"/>
</dbReference>
<evidence type="ECO:0000256" key="4">
    <source>
        <dbReference type="ARBA" id="ARBA00022771"/>
    </source>
</evidence>
<dbReference type="CDD" id="cd00086">
    <property type="entry name" value="homeodomain"/>
    <property type="match status" value="1"/>
</dbReference>
<evidence type="ECO:0000256" key="12">
    <source>
        <dbReference type="SAM" id="MobiDB-lite"/>
    </source>
</evidence>
<comment type="subcellular location">
    <subcellularLocation>
        <location evidence="1 10 11">Nucleus</location>
    </subcellularLocation>
</comment>
<feature type="compositionally biased region" description="Basic and acidic residues" evidence="12">
    <location>
        <begin position="1806"/>
        <end position="1837"/>
    </location>
</feature>
<evidence type="ECO:0000259" key="13">
    <source>
        <dbReference type="PROSITE" id="PS50071"/>
    </source>
</evidence>
<feature type="compositionally biased region" description="Basic and acidic residues" evidence="12">
    <location>
        <begin position="56"/>
        <end position="66"/>
    </location>
</feature>
<dbReference type="InterPro" id="IPR001356">
    <property type="entry name" value="HD"/>
</dbReference>
<keyword evidence="4 9" id="KW-0863">Zinc-finger</keyword>
<feature type="compositionally biased region" description="Low complexity" evidence="12">
    <location>
        <begin position="1855"/>
        <end position="1876"/>
    </location>
</feature>
<dbReference type="GO" id="GO:0000981">
    <property type="term" value="F:DNA-binding transcription factor activity, RNA polymerase II-specific"/>
    <property type="evidence" value="ECO:0007669"/>
    <property type="project" value="InterPro"/>
</dbReference>
<evidence type="ECO:0000256" key="10">
    <source>
        <dbReference type="PROSITE-ProRule" id="PRU00108"/>
    </source>
</evidence>
<feature type="region of interest" description="Disordered" evidence="12">
    <location>
        <begin position="56"/>
        <end position="94"/>
    </location>
</feature>
<reference evidence="15" key="1">
    <citation type="submission" date="2015-09" db="EMBL/GenBank/DDBJ databases">
        <title>Scylla olivacea transcriptome.</title>
        <authorList>
            <person name="Ikhwanuddin M."/>
        </authorList>
    </citation>
    <scope>NUCLEOTIDE SEQUENCE</scope>
</reference>
<evidence type="ECO:0000313" key="15">
    <source>
        <dbReference type="EMBL" id="JAI65147.1"/>
    </source>
</evidence>
<evidence type="ECO:0000256" key="9">
    <source>
        <dbReference type="PROSITE-ProRule" id="PRU00042"/>
    </source>
</evidence>
<name>A0A0P4WTH0_SCYOL</name>
<evidence type="ECO:0000256" key="7">
    <source>
        <dbReference type="ARBA" id="ARBA00023155"/>
    </source>
</evidence>
<feature type="DNA-binding region" description="Homeobox" evidence="10">
    <location>
        <begin position="245"/>
        <end position="304"/>
    </location>
</feature>
<feature type="region of interest" description="Disordered" evidence="12">
    <location>
        <begin position="177"/>
        <end position="200"/>
    </location>
</feature>
<dbReference type="Gene3D" id="1.10.10.60">
    <property type="entry name" value="Homeodomain-like"/>
    <property type="match status" value="1"/>
</dbReference>
<feature type="compositionally biased region" description="Polar residues" evidence="12">
    <location>
        <begin position="177"/>
        <end position="186"/>
    </location>
</feature>
<dbReference type="SUPFAM" id="SSF57667">
    <property type="entry name" value="beta-beta-alpha zinc fingers"/>
    <property type="match status" value="2"/>
</dbReference>
<feature type="compositionally biased region" description="Polar residues" evidence="12">
    <location>
        <begin position="1429"/>
        <end position="1443"/>
    </location>
</feature>
<dbReference type="Pfam" id="PF00046">
    <property type="entry name" value="Homeodomain"/>
    <property type="match status" value="1"/>
</dbReference>
<feature type="compositionally biased region" description="Polar residues" evidence="12">
    <location>
        <begin position="1460"/>
        <end position="1477"/>
    </location>
</feature>
<feature type="compositionally biased region" description="Polar residues" evidence="12">
    <location>
        <begin position="1351"/>
        <end position="1361"/>
    </location>
</feature>
<protein>
    <recommendedName>
        <fullName evidence="16">Homeobox domain-containing protein</fullName>
    </recommendedName>
</protein>
<evidence type="ECO:0000256" key="6">
    <source>
        <dbReference type="ARBA" id="ARBA00023125"/>
    </source>
</evidence>
<feature type="domain" description="C2H2-type" evidence="14">
    <location>
        <begin position="765"/>
        <end position="787"/>
    </location>
</feature>
<evidence type="ECO:0008006" key="16">
    <source>
        <dbReference type="Google" id="ProtNLM"/>
    </source>
</evidence>
<dbReference type="InterPro" id="IPR050888">
    <property type="entry name" value="ZnF_C2H2-type_TF"/>
</dbReference>
<feature type="compositionally biased region" description="Polar residues" evidence="12">
    <location>
        <begin position="1374"/>
        <end position="1400"/>
    </location>
</feature>
<evidence type="ECO:0000256" key="3">
    <source>
        <dbReference type="ARBA" id="ARBA00022737"/>
    </source>
</evidence>
<dbReference type="PANTHER" id="PTHR24406">
    <property type="entry name" value="TRANSCRIPTIONAL REPRESSOR CTCFL-RELATED"/>
    <property type="match status" value="1"/>
</dbReference>
<feature type="region of interest" description="Disordered" evidence="12">
    <location>
        <begin position="1645"/>
        <end position="1667"/>
    </location>
</feature>
<evidence type="ECO:0000256" key="8">
    <source>
        <dbReference type="ARBA" id="ARBA00023242"/>
    </source>
</evidence>
<dbReference type="PROSITE" id="PS00027">
    <property type="entry name" value="HOMEOBOX_1"/>
    <property type="match status" value="1"/>
</dbReference>
<dbReference type="InterPro" id="IPR036236">
    <property type="entry name" value="Znf_C2H2_sf"/>
</dbReference>
<feature type="domain" description="C2H2-type" evidence="14">
    <location>
        <begin position="1698"/>
        <end position="1725"/>
    </location>
</feature>
<dbReference type="SUPFAM" id="SSF46689">
    <property type="entry name" value="Homeodomain-like"/>
    <property type="match status" value="1"/>
</dbReference>
<keyword evidence="5" id="KW-0862">Zinc</keyword>
<evidence type="ECO:0000256" key="2">
    <source>
        <dbReference type="ARBA" id="ARBA00022723"/>
    </source>
</evidence>
<feature type="region of interest" description="Disordered" evidence="12">
    <location>
        <begin position="217"/>
        <end position="245"/>
    </location>
</feature>
<keyword evidence="3" id="KW-0677">Repeat</keyword>
<feature type="compositionally biased region" description="Polar residues" evidence="12">
    <location>
        <begin position="1838"/>
        <end position="1854"/>
    </location>
</feature>
<keyword evidence="7 10" id="KW-0371">Homeobox</keyword>
<dbReference type="Gene3D" id="3.30.160.60">
    <property type="entry name" value="Classic Zinc Finger"/>
    <property type="match status" value="2"/>
</dbReference>
<feature type="compositionally biased region" description="Polar residues" evidence="12">
    <location>
        <begin position="1315"/>
        <end position="1335"/>
    </location>
</feature>
<feature type="region of interest" description="Disordered" evidence="12">
    <location>
        <begin position="1030"/>
        <end position="1066"/>
    </location>
</feature>
<accession>A0A0P4WTH0</accession>
<feature type="region of interest" description="Disordered" evidence="12">
    <location>
        <begin position="1314"/>
        <end position="1361"/>
    </location>
</feature>
<feature type="domain" description="C2H2-type" evidence="14">
    <location>
        <begin position="1080"/>
        <end position="1107"/>
    </location>
</feature>
<dbReference type="GO" id="GO:0003677">
    <property type="term" value="F:DNA binding"/>
    <property type="evidence" value="ECO:0007669"/>
    <property type="project" value="UniProtKB-UniRule"/>
</dbReference>
<feature type="compositionally biased region" description="Basic and acidic residues" evidence="12">
    <location>
        <begin position="1883"/>
        <end position="1895"/>
    </location>
</feature>
<keyword evidence="8 10" id="KW-0539">Nucleus</keyword>
<dbReference type="PROSITE" id="PS50071">
    <property type="entry name" value="HOMEOBOX_2"/>
    <property type="match status" value="1"/>
</dbReference>
<feature type="compositionally biased region" description="Basic and acidic residues" evidence="12">
    <location>
        <begin position="1937"/>
        <end position="1959"/>
    </location>
</feature>
<dbReference type="InterPro" id="IPR017970">
    <property type="entry name" value="Homeobox_CS"/>
</dbReference>
<feature type="compositionally biased region" description="Basic and acidic residues" evidence="12">
    <location>
        <begin position="1448"/>
        <end position="1458"/>
    </location>
</feature>
<keyword evidence="2" id="KW-0479">Metal-binding</keyword>
<evidence type="ECO:0000256" key="5">
    <source>
        <dbReference type="ARBA" id="ARBA00022833"/>
    </source>
</evidence>
<evidence type="ECO:0000256" key="1">
    <source>
        <dbReference type="ARBA" id="ARBA00004123"/>
    </source>
</evidence>
<proteinExistence type="predicted"/>
<dbReference type="EMBL" id="GDRN01061906">
    <property type="protein sequence ID" value="JAI65147.1"/>
    <property type="molecule type" value="Transcribed_RNA"/>
</dbReference>
<dbReference type="PROSITE" id="PS00028">
    <property type="entry name" value="ZINC_FINGER_C2H2_1"/>
    <property type="match status" value="6"/>
</dbReference>
<evidence type="ECO:0000259" key="14">
    <source>
        <dbReference type="PROSITE" id="PS50157"/>
    </source>
</evidence>
<feature type="domain" description="C2H2-type" evidence="14">
    <location>
        <begin position="1183"/>
        <end position="1213"/>
    </location>
</feature>
<dbReference type="PROSITE" id="PS50157">
    <property type="entry name" value="ZINC_FINGER_C2H2_2"/>
    <property type="match status" value="5"/>
</dbReference>
<keyword evidence="6 10" id="KW-0238">DNA-binding</keyword>
<feature type="compositionally biased region" description="Polar residues" evidence="12">
    <location>
        <begin position="1898"/>
        <end position="1918"/>
    </location>
</feature>
<feature type="domain" description="C2H2-type" evidence="14">
    <location>
        <begin position="1668"/>
        <end position="1695"/>
    </location>
</feature>